<dbReference type="InterPro" id="IPR022533">
    <property type="entry name" value="Cox20"/>
</dbReference>
<organism evidence="10 11">
    <name type="scientific">Geranomyces variabilis</name>
    <dbReference type="NCBI Taxonomy" id="109894"/>
    <lineage>
        <taxon>Eukaryota</taxon>
        <taxon>Fungi</taxon>
        <taxon>Fungi incertae sedis</taxon>
        <taxon>Chytridiomycota</taxon>
        <taxon>Chytridiomycota incertae sedis</taxon>
        <taxon>Chytridiomycetes</taxon>
        <taxon>Spizellomycetales</taxon>
        <taxon>Powellomycetaceae</taxon>
        <taxon>Geranomyces</taxon>
    </lineage>
</organism>
<evidence type="ECO:0000256" key="3">
    <source>
        <dbReference type="ARBA" id="ARBA00017689"/>
    </source>
</evidence>
<reference evidence="10" key="1">
    <citation type="submission" date="2020-05" db="EMBL/GenBank/DDBJ databases">
        <title>Phylogenomic resolution of chytrid fungi.</title>
        <authorList>
            <person name="Stajich J.E."/>
            <person name="Amses K."/>
            <person name="Simmons R."/>
            <person name="Seto K."/>
            <person name="Myers J."/>
            <person name="Bonds A."/>
            <person name="Quandt C.A."/>
            <person name="Barry K."/>
            <person name="Liu P."/>
            <person name="Grigoriev I."/>
            <person name="Longcore J.E."/>
            <person name="James T.Y."/>
        </authorList>
    </citation>
    <scope>NUCLEOTIDE SEQUENCE</scope>
    <source>
        <strain evidence="10">JEL0379</strain>
    </source>
</reference>
<gene>
    <name evidence="10" type="ORF">HDU87_004387</name>
</gene>
<feature type="region of interest" description="Disordered" evidence="9">
    <location>
        <begin position="129"/>
        <end position="148"/>
    </location>
</feature>
<dbReference type="PANTHER" id="PTHR31586">
    <property type="entry name" value="CYTOCHROME C OXIDASE PROTEIN 20"/>
    <property type="match status" value="1"/>
</dbReference>
<feature type="compositionally biased region" description="Pro residues" evidence="9">
    <location>
        <begin position="1"/>
        <end position="12"/>
    </location>
</feature>
<evidence type="ECO:0000256" key="1">
    <source>
        <dbReference type="ARBA" id="ARBA00004273"/>
    </source>
</evidence>
<protein>
    <recommendedName>
        <fullName evidence="3">Cytochrome c oxidase assembly protein COX20, mitochondrial</fullName>
    </recommendedName>
</protein>
<dbReference type="GO" id="GO:0033617">
    <property type="term" value="P:mitochondrial respiratory chain complex IV assembly"/>
    <property type="evidence" value="ECO:0007669"/>
    <property type="project" value="InterPro"/>
</dbReference>
<keyword evidence="8" id="KW-0472">Membrane</keyword>
<keyword evidence="7" id="KW-0496">Mitochondrion</keyword>
<proteinExistence type="inferred from homology"/>
<evidence type="ECO:0000256" key="6">
    <source>
        <dbReference type="ARBA" id="ARBA00022989"/>
    </source>
</evidence>
<feature type="region of interest" description="Disordered" evidence="9">
    <location>
        <begin position="1"/>
        <end position="37"/>
    </location>
</feature>
<dbReference type="Pfam" id="PF12597">
    <property type="entry name" value="Cox20"/>
    <property type="match status" value="1"/>
</dbReference>
<accession>A0AAD5TK93</accession>
<evidence type="ECO:0000256" key="9">
    <source>
        <dbReference type="SAM" id="MobiDB-lite"/>
    </source>
</evidence>
<comment type="subcellular location">
    <subcellularLocation>
        <location evidence="1">Mitochondrion inner membrane</location>
    </subcellularLocation>
</comment>
<dbReference type="EMBL" id="JADGJQ010000032">
    <property type="protein sequence ID" value="KAJ3177634.1"/>
    <property type="molecule type" value="Genomic_DNA"/>
</dbReference>
<evidence type="ECO:0000256" key="8">
    <source>
        <dbReference type="ARBA" id="ARBA00023136"/>
    </source>
</evidence>
<evidence type="ECO:0000256" key="4">
    <source>
        <dbReference type="ARBA" id="ARBA00022692"/>
    </source>
</evidence>
<comment type="caution">
    <text evidence="10">The sequence shown here is derived from an EMBL/GenBank/DDBJ whole genome shotgun (WGS) entry which is preliminary data.</text>
</comment>
<evidence type="ECO:0000256" key="7">
    <source>
        <dbReference type="ARBA" id="ARBA00023128"/>
    </source>
</evidence>
<keyword evidence="6" id="KW-1133">Transmembrane helix</keyword>
<evidence type="ECO:0000313" key="11">
    <source>
        <dbReference type="Proteomes" id="UP001212152"/>
    </source>
</evidence>
<feature type="compositionally biased region" description="Basic and acidic residues" evidence="9">
    <location>
        <begin position="136"/>
        <end position="148"/>
    </location>
</feature>
<evidence type="ECO:0000256" key="2">
    <source>
        <dbReference type="ARBA" id="ARBA00009575"/>
    </source>
</evidence>
<dbReference type="PANTHER" id="PTHR31586:SF1">
    <property type="entry name" value="CYTOCHROME C OXIDASE ASSEMBLY PROTEIN COX20, MITOCHONDRIAL"/>
    <property type="match status" value="1"/>
</dbReference>
<dbReference type="PRINTS" id="PR02049">
    <property type="entry name" value="PROTEINF36A"/>
</dbReference>
<dbReference type="PIRSF" id="PIRSF007871">
    <property type="entry name" value="Cox20"/>
    <property type="match status" value="1"/>
</dbReference>
<sequence>MSAQAPPLPPSSQPQALDGALPPQQEPTSIRRPPGMLIDPTKKPSFFEVASGIAPDEFKLANVAKAPCARKALLYGIGGGTVVAATRMVVTRRPLSSGNWGFAAFGAISTLSWEFCRHQRRVVQEELEKMSAANARRTEEEKRENLAA</sequence>
<keyword evidence="11" id="KW-1185">Reference proteome</keyword>
<dbReference type="GO" id="GO:0005743">
    <property type="term" value="C:mitochondrial inner membrane"/>
    <property type="evidence" value="ECO:0007669"/>
    <property type="project" value="UniProtKB-SubCell"/>
</dbReference>
<evidence type="ECO:0000256" key="5">
    <source>
        <dbReference type="ARBA" id="ARBA00022792"/>
    </source>
</evidence>
<dbReference type="Proteomes" id="UP001212152">
    <property type="component" value="Unassembled WGS sequence"/>
</dbReference>
<comment type="similarity">
    <text evidence="2">Belongs to the COX20 family.</text>
</comment>
<name>A0AAD5TK93_9FUNG</name>
<evidence type="ECO:0000313" key="10">
    <source>
        <dbReference type="EMBL" id="KAJ3177634.1"/>
    </source>
</evidence>
<keyword evidence="4" id="KW-0812">Transmembrane</keyword>
<dbReference type="AlphaFoldDB" id="A0AAD5TK93"/>
<keyword evidence="5" id="KW-0999">Mitochondrion inner membrane</keyword>